<feature type="transmembrane region" description="Helical" evidence="7">
    <location>
        <begin position="82"/>
        <end position="100"/>
    </location>
</feature>
<feature type="transmembrane region" description="Helical" evidence="7">
    <location>
        <begin position="106"/>
        <end position="129"/>
    </location>
</feature>
<evidence type="ECO:0000256" key="2">
    <source>
        <dbReference type="ARBA" id="ARBA00008335"/>
    </source>
</evidence>
<feature type="transmembrane region" description="Helical" evidence="7">
    <location>
        <begin position="54"/>
        <end position="75"/>
    </location>
</feature>
<feature type="transmembrane region" description="Helical" evidence="7">
    <location>
        <begin position="169"/>
        <end position="192"/>
    </location>
</feature>
<feature type="transmembrane region" description="Helical" evidence="7">
    <location>
        <begin position="341"/>
        <end position="362"/>
    </location>
</feature>
<dbReference type="EMBL" id="BONV01000019">
    <property type="protein sequence ID" value="GIG81256.1"/>
    <property type="molecule type" value="Genomic_DNA"/>
</dbReference>
<keyword evidence="5 7" id="KW-1133">Transmembrane helix</keyword>
<keyword evidence="4 7" id="KW-0812">Transmembrane</keyword>
<evidence type="ECO:0000313" key="10">
    <source>
        <dbReference type="Proteomes" id="UP000630097"/>
    </source>
</evidence>
<dbReference type="AlphaFoldDB" id="A0A8J3PUE2"/>
<dbReference type="InterPro" id="IPR011701">
    <property type="entry name" value="MFS"/>
</dbReference>
<dbReference type="Pfam" id="PF07690">
    <property type="entry name" value="MFS_1"/>
    <property type="match status" value="1"/>
</dbReference>
<feature type="transmembrane region" description="Helical" evidence="7">
    <location>
        <begin position="368"/>
        <end position="386"/>
    </location>
</feature>
<dbReference type="GO" id="GO:0005886">
    <property type="term" value="C:plasma membrane"/>
    <property type="evidence" value="ECO:0007669"/>
    <property type="project" value="UniProtKB-SubCell"/>
</dbReference>
<feature type="transmembrane region" description="Helical" evidence="7">
    <location>
        <begin position="282"/>
        <end position="301"/>
    </location>
</feature>
<dbReference type="PANTHER" id="PTHR23514:SF3">
    <property type="entry name" value="BYPASS OF STOP CODON PROTEIN 6"/>
    <property type="match status" value="1"/>
</dbReference>
<sequence length="393" mass="39818">MDSATTVQAARFTRDRPTWFIYLVLATFATYLYGLSAALPTLRAELGVSQAVGGLHGTAMAVGGVVAGLTLPLLSVRFGRRVTVWAGLVVMNAGILIVILGDALPLTLTGFAVAGTAGSLTLYVVMAALSDHQGPAGPAAISEANAVAVIAGIAVSYLFSVLAGSAVGWRAALCVPVVATALLAVTMGRVWIPPRLTTAPPAADRPAGKIPFGRRFHIAGAVLLCCVGLEFTFNLWAAELFAQQTGLTAAAAAKGLTAMLAGMAIGRFGGARLALRFRPGPLLLGALAVTLLGWALFWLSTSQVGGYAGLALSGLGISLHFPLALARIIDASGGRPDQASGTASIWASVGSGGGPFVLGVLGDGFGTHAAFLLVPVLIGLAALGVLDTRPLTE</sequence>
<evidence type="ECO:0000259" key="8">
    <source>
        <dbReference type="PROSITE" id="PS50850"/>
    </source>
</evidence>
<accession>A0A8J3PUE2</accession>
<gene>
    <name evidence="9" type="ORF">Pka01_43830</name>
</gene>
<keyword evidence="6 7" id="KW-0472">Membrane</keyword>
<dbReference type="PROSITE" id="PS50850">
    <property type="entry name" value="MFS"/>
    <property type="match status" value="1"/>
</dbReference>
<dbReference type="PANTHER" id="PTHR23514">
    <property type="entry name" value="BYPASS OF STOP CODON PROTEIN 6"/>
    <property type="match status" value="1"/>
</dbReference>
<dbReference type="InterPro" id="IPR051788">
    <property type="entry name" value="MFS_Transporter"/>
</dbReference>
<dbReference type="Proteomes" id="UP000630097">
    <property type="component" value="Unassembled WGS sequence"/>
</dbReference>
<evidence type="ECO:0000256" key="1">
    <source>
        <dbReference type="ARBA" id="ARBA00004651"/>
    </source>
</evidence>
<feature type="transmembrane region" description="Helical" evidence="7">
    <location>
        <begin position="216"/>
        <end position="237"/>
    </location>
</feature>
<feature type="transmembrane region" description="Helical" evidence="7">
    <location>
        <begin position="141"/>
        <end position="163"/>
    </location>
</feature>
<dbReference type="GO" id="GO:0022857">
    <property type="term" value="F:transmembrane transporter activity"/>
    <property type="evidence" value="ECO:0007669"/>
    <property type="project" value="InterPro"/>
</dbReference>
<reference evidence="9 10" key="1">
    <citation type="submission" date="2021-01" db="EMBL/GenBank/DDBJ databases">
        <title>Whole genome shotgun sequence of Planotetraspora kaengkrachanensis NBRC 104272.</title>
        <authorList>
            <person name="Komaki H."/>
            <person name="Tamura T."/>
        </authorList>
    </citation>
    <scope>NUCLEOTIDE SEQUENCE [LARGE SCALE GENOMIC DNA]</scope>
    <source>
        <strain evidence="9 10">NBRC 104272</strain>
    </source>
</reference>
<dbReference type="InterPro" id="IPR036259">
    <property type="entry name" value="MFS_trans_sf"/>
</dbReference>
<evidence type="ECO:0000256" key="4">
    <source>
        <dbReference type="ARBA" id="ARBA00022692"/>
    </source>
</evidence>
<proteinExistence type="inferred from homology"/>
<comment type="subcellular location">
    <subcellularLocation>
        <location evidence="1">Cell membrane</location>
        <topology evidence="1">Multi-pass membrane protein</topology>
    </subcellularLocation>
</comment>
<keyword evidence="3" id="KW-0813">Transport</keyword>
<comment type="caution">
    <text evidence="9">The sequence shown here is derived from an EMBL/GenBank/DDBJ whole genome shotgun (WGS) entry which is preliminary data.</text>
</comment>
<feature type="transmembrane region" description="Helical" evidence="7">
    <location>
        <begin position="249"/>
        <end position="270"/>
    </location>
</feature>
<comment type="similarity">
    <text evidence="2">Belongs to the major facilitator superfamily.</text>
</comment>
<feature type="transmembrane region" description="Helical" evidence="7">
    <location>
        <begin position="307"/>
        <end position="329"/>
    </location>
</feature>
<evidence type="ECO:0000256" key="5">
    <source>
        <dbReference type="ARBA" id="ARBA00022989"/>
    </source>
</evidence>
<evidence type="ECO:0000256" key="7">
    <source>
        <dbReference type="SAM" id="Phobius"/>
    </source>
</evidence>
<evidence type="ECO:0000256" key="3">
    <source>
        <dbReference type="ARBA" id="ARBA00022448"/>
    </source>
</evidence>
<name>A0A8J3PUE2_9ACTN</name>
<evidence type="ECO:0000313" key="9">
    <source>
        <dbReference type="EMBL" id="GIG81256.1"/>
    </source>
</evidence>
<dbReference type="SUPFAM" id="SSF103473">
    <property type="entry name" value="MFS general substrate transporter"/>
    <property type="match status" value="1"/>
</dbReference>
<feature type="domain" description="Major facilitator superfamily (MFS) profile" evidence="8">
    <location>
        <begin position="1"/>
        <end position="393"/>
    </location>
</feature>
<protein>
    <submittedName>
        <fullName evidence="9">MFS transporter</fullName>
    </submittedName>
</protein>
<keyword evidence="10" id="KW-1185">Reference proteome</keyword>
<evidence type="ECO:0000256" key="6">
    <source>
        <dbReference type="ARBA" id="ARBA00023136"/>
    </source>
</evidence>
<dbReference type="Gene3D" id="1.20.1250.20">
    <property type="entry name" value="MFS general substrate transporter like domains"/>
    <property type="match status" value="2"/>
</dbReference>
<feature type="transmembrane region" description="Helical" evidence="7">
    <location>
        <begin position="20"/>
        <end position="42"/>
    </location>
</feature>
<organism evidence="9 10">
    <name type="scientific">Planotetraspora kaengkrachanensis</name>
    <dbReference type="NCBI Taxonomy" id="575193"/>
    <lineage>
        <taxon>Bacteria</taxon>
        <taxon>Bacillati</taxon>
        <taxon>Actinomycetota</taxon>
        <taxon>Actinomycetes</taxon>
        <taxon>Streptosporangiales</taxon>
        <taxon>Streptosporangiaceae</taxon>
        <taxon>Planotetraspora</taxon>
    </lineage>
</organism>
<dbReference type="InterPro" id="IPR020846">
    <property type="entry name" value="MFS_dom"/>
</dbReference>